<dbReference type="Pfam" id="PF12969">
    <property type="entry name" value="DUF3857"/>
    <property type="match status" value="1"/>
</dbReference>
<comment type="caution">
    <text evidence="2">The sequence shown here is derived from an EMBL/GenBank/DDBJ whole genome shotgun (WGS) entry which is preliminary data.</text>
</comment>
<dbReference type="InterPro" id="IPR024618">
    <property type="entry name" value="DUF3857"/>
</dbReference>
<dbReference type="Gene3D" id="2.60.40.3140">
    <property type="match status" value="1"/>
</dbReference>
<reference evidence="2 3" key="1">
    <citation type="submission" date="2020-11" db="EMBL/GenBank/DDBJ databases">
        <title>Hymenobacter sp.</title>
        <authorList>
            <person name="Kim M.K."/>
        </authorList>
    </citation>
    <scope>NUCLEOTIDE SEQUENCE [LARGE SCALE GENOMIC DNA]</scope>
    <source>
        <strain evidence="2 3">BT594</strain>
    </source>
</reference>
<proteinExistence type="predicted"/>
<protein>
    <submittedName>
        <fullName evidence="2">DUF3857 domain-containing protein</fullName>
    </submittedName>
</protein>
<feature type="domain" description="DUF3857" evidence="1">
    <location>
        <begin position="81"/>
        <end position="230"/>
    </location>
</feature>
<dbReference type="RefSeq" id="WP_196953922.1">
    <property type="nucleotide sequence ID" value="NZ_JADWYK010000002.1"/>
</dbReference>
<name>A0ABS0KYH7_9BACT</name>
<sequence length="663" mass="74963">MKFSVWARLLAVLSIFLLTGPLLLAQSIPANLRHGAYTWQAKRARLPISAADAQLPAVVVRDFTAHEYLFDEKGENLQIYSTEHRIVRVNSADAIERFNKIYIPVQDGGQLLSIKARTISPRGEMVEVNQSNIKELQDDDGDRRYKIFAVEGVEKGSEIEYVYTRSRPMRLYGRDYLQSETPARDVTFELITPEALRFDVRIYHGPKAERDTVVQGKRVTRLHLDKVAPVREEAFANVQAEQMRVEYKLAYNQARGNARLFTWTDASQYLYENIYSLSKDDNKAVDKLLKQVSVPAGATPEAKIQAVEQYVKGNFNLDPSADGSVAQSISTRNASESVFTKLFAALFTRLGVEHELGFTTGRDQAVFDETFDTWNYLDNAIFYFPGPKQWLAPARPDYRYGMIPAEWTANQGLFIRTVKLGSTTSAVGKVRAIPTLTAAQSSNDLDVKVKFAPALDKTTVDIRQVFGGYNAQAIQPYYAFIPEDKRTEAMQELVKANVKDATFKSLKVTNGERGLSPLSKPFIVDATVESGALLDRAGPRYLFRIGELIGPQSELYQTEERQFDVENDFNRSYHRVITFELPAGYQVRNLQDLKADVQAGSDAKAPVYYFRSGYQQQGQQVTVTIDEVYDQIRWPKKDFEAYRNVINAAANFNKVVLVLEKKS</sequence>
<accession>A0ABS0KYH7</accession>
<organism evidence="2 3">
    <name type="scientific">Hymenobacter guriensis</name>
    <dbReference type="NCBI Taxonomy" id="2793065"/>
    <lineage>
        <taxon>Bacteria</taxon>
        <taxon>Pseudomonadati</taxon>
        <taxon>Bacteroidota</taxon>
        <taxon>Cytophagia</taxon>
        <taxon>Cytophagales</taxon>
        <taxon>Hymenobacteraceae</taxon>
        <taxon>Hymenobacter</taxon>
    </lineage>
</organism>
<dbReference type="Proteomes" id="UP000601099">
    <property type="component" value="Unassembled WGS sequence"/>
</dbReference>
<gene>
    <name evidence="2" type="ORF">I5L79_04975</name>
</gene>
<evidence type="ECO:0000313" key="3">
    <source>
        <dbReference type="Proteomes" id="UP000601099"/>
    </source>
</evidence>
<evidence type="ECO:0000313" key="2">
    <source>
        <dbReference type="EMBL" id="MBG8552888.1"/>
    </source>
</evidence>
<dbReference type="EMBL" id="JADWYK010000002">
    <property type="protein sequence ID" value="MBG8552888.1"/>
    <property type="molecule type" value="Genomic_DNA"/>
</dbReference>
<keyword evidence="3" id="KW-1185">Reference proteome</keyword>
<evidence type="ECO:0000259" key="1">
    <source>
        <dbReference type="Pfam" id="PF12969"/>
    </source>
</evidence>